<dbReference type="AlphaFoldDB" id="A0A0V1MH51"/>
<dbReference type="SUPFAM" id="SSF53098">
    <property type="entry name" value="Ribonuclease H-like"/>
    <property type="match status" value="1"/>
</dbReference>
<dbReference type="InterPro" id="IPR036397">
    <property type="entry name" value="RNaseH_sf"/>
</dbReference>
<dbReference type="InterPro" id="IPR012337">
    <property type="entry name" value="RNaseH-like_sf"/>
</dbReference>
<dbReference type="EMBL" id="JYDO01000099">
    <property type="protein sequence ID" value="KRZ71240.1"/>
    <property type="molecule type" value="Genomic_DNA"/>
</dbReference>
<protein>
    <submittedName>
        <fullName evidence="1">Uncharacterized protein</fullName>
    </submittedName>
</protein>
<dbReference type="Gene3D" id="3.30.420.10">
    <property type="entry name" value="Ribonuclease H-like superfamily/Ribonuclease H"/>
    <property type="match status" value="1"/>
</dbReference>
<keyword evidence="2" id="KW-1185">Reference proteome</keyword>
<accession>A0A0V1MH51</accession>
<sequence>MQSDNFQTFHQAGRFLQSVFEALNWKAVQQHLATEHIRWAFFTERAPWCRGYWERMVRSVKVALRKTVGRSLLIFDELQTVLCEVEARINDRPLTLVSSGAQDKLALTPVHFLIGRSLAALPEEMAERQAAARRIYCVDGPIEGRSSPISGNAGGGSMLRR</sequence>
<reference evidence="1 2" key="1">
    <citation type="submission" date="2015-01" db="EMBL/GenBank/DDBJ databases">
        <title>Evolution of Trichinella species and genotypes.</title>
        <authorList>
            <person name="Korhonen P.K."/>
            <person name="Edoardo P."/>
            <person name="Giuseppe L.R."/>
            <person name="Gasser R.B."/>
        </authorList>
    </citation>
    <scope>NUCLEOTIDE SEQUENCE [LARGE SCALE GENOMIC DNA]</scope>
    <source>
        <strain evidence="1">ISS1980</strain>
    </source>
</reference>
<organism evidence="1 2">
    <name type="scientific">Trichinella papuae</name>
    <dbReference type="NCBI Taxonomy" id="268474"/>
    <lineage>
        <taxon>Eukaryota</taxon>
        <taxon>Metazoa</taxon>
        <taxon>Ecdysozoa</taxon>
        <taxon>Nematoda</taxon>
        <taxon>Enoplea</taxon>
        <taxon>Dorylaimia</taxon>
        <taxon>Trichinellida</taxon>
        <taxon>Trichinellidae</taxon>
        <taxon>Trichinella</taxon>
    </lineage>
</organism>
<dbReference type="OrthoDB" id="5871302at2759"/>
<dbReference type="STRING" id="268474.A0A0V1MH51"/>
<comment type="caution">
    <text evidence="1">The sequence shown here is derived from an EMBL/GenBank/DDBJ whole genome shotgun (WGS) entry which is preliminary data.</text>
</comment>
<proteinExistence type="predicted"/>
<dbReference type="GO" id="GO:0003676">
    <property type="term" value="F:nucleic acid binding"/>
    <property type="evidence" value="ECO:0007669"/>
    <property type="project" value="InterPro"/>
</dbReference>
<evidence type="ECO:0000313" key="2">
    <source>
        <dbReference type="Proteomes" id="UP000054843"/>
    </source>
</evidence>
<dbReference type="PANTHER" id="PTHR47331">
    <property type="entry name" value="PHD-TYPE DOMAIN-CONTAINING PROTEIN"/>
    <property type="match status" value="1"/>
</dbReference>
<evidence type="ECO:0000313" key="1">
    <source>
        <dbReference type="EMBL" id="KRZ71240.1"/>
    </source>
</evidence>
<name>A0A0V1MH51_9BILA</name>
<gene>
    <name evidence="1" type="ORF">T10_5286</name>
</gene>
<dbReference type="Proteomes" id="UP000054843">
    <property type="component" value="Unassembled WGS sequence"/>
</dbReference>